<dbReference type="KEGG" id="fki:FK004_18665"/>
<reference evidence="1 2" key="1">
    <citation type="submission" date="2017-04" db="EMBL/GenBank/DDBJ databases">
        <title>Complete genome sequence of Flavobacterium kingsejong AJ004.</title>
        <authorList>
            <person name="Lee P.C."/>
        </authorList>
    </citation>
    <scope>NUCLEOTIDE SEQUENCE [LARGE SCALE GENOMIC DNA]</scope>
    <source>
        <strain evidence="1 2">AJ004</strain>
    </source>
</reference>
<proteinExistence type="predicted"/>
<dbReference type="Proteomes" id="UP000244677">
    <property type="component" value="Chromosome"/>
</dbReference>
<name>A0A2S1LTK5_9FLAO</name>
<keyword evidence="2" id="KW-1185">Reference proteome</keyword>
<dbReference type="EMBL" id="CP020919">
    <property type="protein sequence ID" value="AWG27095.1"/>
    <property type="molecule type" value="Genomic_DNA"/>
</dbReference>
<dbReference type="Pfam" id="PF14414">
    <property type="entry name" value="WHH"/>
    <property type="match status" value="1"/>
</dbReference>
<evidence type="ECO:0000313" key="2">
    <source>
        <dbReference type="Proteomes" id="UP000244677"/>
    </source>
</evidence>
<dbReference type="OrthoDB" id="1375782at2"/>
<accession>A0A2S1LTK5</accession>
<dbReference type="RefSeq" id="WP_108738585.1">
    <property type="nucleotide sequence ID" value="NZ_CP020919.1"/>
</dbReference>
<sequence>MGIKPSVGEKILVELKLTWHHLDDLDENLKGTMQLIQTDIHIATLPHKGSPIQIKTVLDIK</sequence>
<evidence type="ECO:0000313" key="1">
    <source>
        <dbReference type="EMBL" id="AWG27095.1"/>
    </source>
</evidence>
<dbReference type="AlphaFoldDB" id="A0A2S1LTK5"/>
<protein>
    <submittedName>
        <fullName evidence="1">Uncharacterized protein</fullName>
    </submittedName>
</protein>
<dbReference type="InterPro" id="IPR032869">
    <property type="entry name" value="WHH_dom_containing"/>
</dbReference>
<gene>
    <name evidence="1" type="ORF">FK004_18665</name>
</gene>
<organism evidence="1 2">
    <name type="scientific">Flavobacterium kingsejongi</name>
    <dbReference type="NCBI Taxonomy" id="1678728"/>
    <lineage>
        <taxon>Bacteria</taxon>
        <taxon>Pseudomonadati</taxon>
        <taxon>Bacteroidota</taxon>
        <taxon>Flavobacteriia</taxon>
        <taxon>Flavobacteriales</taxon>
        <taxon>Flavobacteriaceae</taxon>
        <taxon>Flavobacterium</taxon>
    </lineage>
</organism>